<keyword evidence="2" id="KW-1185">Reference proteome</keyword>
<dbReference type="AlphaFoldDB" id="A0A9D4NME6"/>
<reference evidence="1" key="1">
    <citation type="journal article" date="2019" name="bioRxiv">
        <title>The Genome of the Zebra Mussel, Dreissena polymorpha: A Resource for Invasive Species Research.</title>
        <authorList>
            <person name="McCartney M.A."/>
            <person name="Auch B."/>
            <person name="Kono T."/>
            <person name="Mallez S."/>
            <person name="Zhang Y."/>
            <person name="Obille A."/>
            <person name="Becker A."/>
            <person name="Abrahante J.E."/>
            <person name="Garbe J."/>
            <person name="Badalamenti J.P."/>
            <person name="Herman A."/>
            <person name="Mangelson H."/>
            <person name="Liachko I."/>
            <person name="Sullivan S."/>
            <person name="Sone E.D."/>
            <person name="Koren S."/>
            <person name="Silverstein K.A.T."/>
            <person name="Beckman K.B."/>
            <person name="Gohl D.M."/>
        </authorList>
    </citation>
    <scope>NUCLEOTIDE SEQUENCE</scope>
    <source>
        <strain evidence="1">Duluth1</strain>
        <tissue evidence="1">Whole animal</tissue>
    </source>
</reference>
<accession>A0A9D4NME6</accession>
<comment type="caution">
    <text evidence="1">The sequence shown here is derived from an EMBL/GenBank/DDBJ whole genome shotgun (WGS) entry which is preliminary data.</text>
</comment>
<evidence type="ECO:0000313" key="1">
    <source>
        <dbReference type="EMBL" id="KAH3898160.1"/>
    </source>
</evidence>
<evidence type="ECO:0000313" key="2">
    <source>
        <dbReference type="Proteomes" id="UP000828390"/>
    </source>
</evidence>
<reference evidence="1" key="2">
    <citation type="submission" date="2020-11" db="EMBL/GenBank/DDBJ databases">
        <authorList>
            <person name="McCartney M.A."/>
            <person name="Auch B."/>
            <person name="Kono T."/>
            <person name="Mallez S."/>
            <person name="Becker A."/>
            <person name="Gohl D.M."/>
            <person name="Silverstein K.A.T."/>
            <person name="Koren S."/>
            <person name="Bechman K.B."/>
            <person name="Herman A."/>
            <person name="Abrahante J.E."/>
            <person name="Garbe J."/>
        </authorList>
    </citation>
    <scope>NUCLEOTIDE SEQUENCE</scope>
    <source>
        <strain evidence="1">Duluth1</strain>
        <tissue evidence="1">Whole animal</tissue>
    </source>
</reference>
<organism evidence="1 2">
    <name type="scientific">Dreissena polymorpha</name>
    <name type="common">Zebra mussel</name>
    <name type="synonym">Mytilus polymorpha</name>
    <dbReference type="NCBI Taxonomy" id="45954"/>
    <lineage>
        <taxon>Eukaryota</taxon>
        <taxon>Metazoa</taxon>
        <taxon>Spiralia</taxon>
        <taxon>Lophotrochozoa</taxon>
        <taxon>Mollusca</taxon>
        <taxon>Bivalvia</taxon>
        <taxon>Autobranchia</taxon>
        <taxon>Heteroconchia</taxon>
        <taxon>Euheterodonta</taxon>
        <taxon>Imparidentia</taxon>
        <taxon>Neoheterodontei</taxon>
        <taxon>Myida</taxon>
        <taxon>Dreissenoidea</taxon>
        <taxon>Dreissenidae</taxon>
        <taxon>Dreissena</taxon>
    </lineage>
</organism>
<gene>
    <name evidence="1" type="ORF">DPMN_022379</name>
</gene>
<protein>
    <submittedName>
        <fullName evidence="1">Uncharacterized protein</fullName>
    </submittedName>
</protein>
<sequence>MARVRVPHMTRLILGVPLEDYHPRLPQDVTCVRRDQAAKHYENQPTPTCI</sequence>
<dbReference type="EMBL" id="JAIWYP010000001">
    <property type="protein sequence ID" value="KAH3898160.1"/>
    <property type="molecule type" value="Genomic_DNA"/>
</dbReference>
<dbReference type="Proteomes" id="UP000828390">
    <property type="component" value="Unassembled WGS sequence"/>
</dbReference>
<proteinExistence type="predicted"/>
<name>A0A9D4NME6_DREPO</name>